<accession>A0A0W7WEH3</accession>
<evidence type="ECO:0000313" key="2">
    <source>
        <dbReference type="Proteomes" id="UP000054396"/>
    </source>
</evidence>
<keyword evidence="2" id="KW-1185">Reference proteome</keyword>
<comment type="caution">
    <text evidence="1">The sequence shown here is derived from an EMBL/GenBank/DDBJ whole genome shotgun (WGS) entry which is preliminary data.</text>
</comment>
<dbReference type="Proteomes" id="UP000054396">
    <property type="component" value="Unassembled WGS sequence"/>
</dbReference>
<dbReference type="InterPro" id="IPR021251">
    <property type="entry name" value="DUF2793"/>
</dbReference>
<dbReference type="STRING" id="1685382.AVJ23_19905"/>
<dbReference type="EMBL" id="LPXO01000019">
    <property type="protein sequence ID" value="KUF08957.1"/>
    <property type="molecule type" value="Genomic_DNA"/>
</dbReference>
<dbReference type="RefSeq" id="WP_058863989.1">
    <property type="nucleotide sequence ID" value="NZ_LPXO01000019.1"/>
</dbReference>
<evidence type="ECO:0000313" key="1">
    <source>
        <dbReference type="EMBL" id="KUF08957.1"/>
    </source>
</evidence>
<name>A0A0W7WEH3_9RHOB</name>
<sequence>MSETTARLELPLMSASQAQKHVTHNEALALLDGMVQLVLSEVEASVPPALPGEGTVYALGAAPAGDWAGQAHMLAQWQGGQWLFFAPQPGWRAWNLAGQTLLIYHDGAWRSLLDNLEGLGIGTGSDPINRLAVSAPATLLTHEGAGHQLKVNKASAGDTASLLYQSGWSGRAEMGLTGDDDFHVKVSVDGTAWTDALVVDAATGTLSGAAIQDSPMDAGANRVMTVGAFGLGAADAVLPDGNDLNNIPFATSIGHYFGNSSTANAPFTWAAIINVSRAPSRSAQIALDTLSQDEPRAAIRSVRDDGNSPWRELYHCGNIVGQVWQTGGVPEGAVIERGSNADGTYVRFADGTQICTHAINLGDPTSAGSGTFSDPYLTPVTGQTITFPAAFVAAPTLSVAHSVAGGGSGALSRAFTSSFHSVDATGVSGYRAVRMTGSNDSSDVTLHYTAIGRWV</sequence>
<proteinExistence type="predicted"/>
<protein>
    <submittedName>
        <fullName evidence="1">Uncharacterized protein</fullName>
    </submittedName>
</protein>
<reference evidence="1 2" key="1">
    <citation type="submission" date="2015-12" db="EMBL/GenBank/DDBJ databases">
        <authorList>
            <person name="Shamseldin A."/>
            <person name="Moawad H."/>
            <person name="Abd El-Rahim W.M."/>
            <person name="Sadowsky M.J."/>
        </authorList>
    </citation>
    <scope>NUCLEOTIDE SEQUENCE [LARGE SCALE GENOMIC DNA]</scope>
    <source>
        <strain evidence="1 2">SJ5A-1</strain>
    </source>
</reference>
<organism evidence="1 2">
    <name type="scientific">Pseudoponticoccus marisrubri</name>
    <dbReference type="NCBI Taxonomy" id="1685382"/>
    <lineage>
        <taxon>Bacteria</taxon>
        <taxon>Pseudomonadati</taxon>
        <taxon>Pseudomonadota</taxon>
        <taxon>Alphaproteobacteria</taxon>
        <taxon>Rhodobacterales</taxon>
        <taxon>Roseobacteraceae</taxon>
        <taxon>Pseudoponticoccus</taxon>
    </lineage>
</organism>
<gene>
    <name evidence="1" type="ORF">AVJ23_19905</name>
</gene>
<dbReference type="AlphaFoldDB" id="A0A0W7WEH3"/>
<dbReference type="OrthoDB" id="564699at2"/>
<dbReference type="Pfam" id="PF10983">
    <property type="entry name" value="DUF2793"/>
    <property type="match status" value="1"/>
</dbReference>